<feature type="chain" id="PRO_5016311327" description="Caspase family p20 domain-containing protein" evidence="1">
    <location>
        <begin position="27"/>
        <end position="495"/>
    </location>
</feature>
<keyword evidence="1" id="KW-0732">Signal</keyword>
<evidence type="ECO:0008006" key="4">
    <source>
        <dbReference type="Google" id="ProtNLM"/>
    </source>
</evidence>
<dbReference type="Proteomes" id="UP000250079">
    <property type="component" value="Chromosome"/>
</dbReference>
<organism evidence="2 3">
    <name type="scientific">Granulosicoccus antarcticus IMCC3135</name>
    <dbReference type="NCBI Taxonomy" id="1192854"/>
    <lineage>
        <taxon>Bacteria</taxon>
        <taxon>Pseudomonadati</taxon>
        <taxon>Pseudomonadota</taxon>
        <taxon>Gammaproteobacteria</taxon>
        <taxon>Chromatiales</taxon>
        <taxon>Granulosicoccaceae</taxon>
        <taxon>Granulosicoccus</taxon>
    </lineage>
</organism>
<evidence type="ECO:0000313" key="2">
    <source>
        <dbReference type="EMBL" id="ASJ70243.1"/>
    </source>
</evidence>
<sequence>MIHWKNARQLLTASALSLLYSGSALSTEAVLIGGGYNVHGSQGQIELNVKWVQSILETQNITVDTYFTDGDEPGADVHYVVVPEQGQSRTEPLARVFYDWVLENRRYREHSVPNVLGSTRRNELEPKLRDIIERTDDQDLLLVYNGHGSQSMTTPDRVTLNLWDDTTLTARELHEMLEPRTAPFRFVFTQCYSGGFHRLAYKESQKGLELNSTPRCGFTAESAYRLAEGCSASIDTDDYRDYTTYFFAALAGEDRNGQATSHNPDANKDGITTLREAHLYTLEQAVSTDLSRSTSEDYLDQWQPWYLRWLPSPAILPDNEYSRMFAQLASQYEIDTPVGTAAVDTAAGAAPAAIRQKLALNDQQQQATIEQRHLLENQIGRKQIELQLALMQHWPELMGPYTGAYQTLASNGSLLLIADQISQMPDYSSLVEAQTQFADLDLELLEQERLGTQLHKLIRLRQLALLKQQISEYGSNQEQLDYHSLVACEDTPLTP</sequence>
<keyword evidence="3" id="KW-1185">Reference proteome</keyword>
<evidence type="ECO:0000256" key="1">
    <source>
        <dbReference type="SAM" id="SignalP"/>
    </source>
</evidence>
<proteinExistence type="predicted"/>
<reference evidence="2 3" key="1">
    <citation type="submission" date="2016-12" db="EMBL/GenBank/DDBJ databases">
        <authorList>
            <person name="Song W.-J."/>
            <person name="Kurnit D.M."/>
        </authorList>
    </citation>
    <scope>NUCLEOTIDE SEQUENCE [LARGE SCALE GENOMIC DNA]</scope>
    <source>
        <strain evidence="2 3">IMCC3135</strain>
    </source>
</reference>
<dbReference type="RefSeq" id="WP_088915801.1">
    <property type="nucleotide sequence ID" value="NZ_CP018632.1"/>
</dbReference>
<dbReference type="OrthoDB" id="7064038at2"/>
<gene>
    <name evidence="2" type="ORF">IMCC3135_00585</name>
</gene>
<dbReference type="KEGG" id="gai:IMCC3135_00585"/>
<dbReference type="Gene3D" id="3.40.50.1460">
    <property type="match status" value="1"/>
</dbReference>
<accession>A0A2Z2NGQ1</accession>
<protein>
    <recommendedName>
        <fullName evidence="4">Caspase family p20 domain-containing protein</fullName>
    </recommendedName>
</protein>
<feature type="signal peptide" evidence="1">
    <location>
        <begin position="1"/>
        <end position="26"/>
    </location>
</feature>
<name>A0A2Z2NGQ1_9GAMM</name>
<evidence type="ECO:0000313" key="3">
    <source>
        <dbReference type="Proteomes" id="UP000250079"/>
    </source>
</evidence>
<dbReference type="EMBL" id="CP018632">
    <property type="protein sequence ID" value="ASJ70243.1"/>
    <property type="molecule type" value="Genomic_DNA"/>
</dbReference>
<dbReference type="AlphaFoldDB" id="A0A2Z2NGQ1"/>